<sequence length="696" mass="75772">MEMDAPSLRRQPTLPMDPPNENPPRKILKAKRRFTSQSSKTISLVSSASSTSSLIKPSLSKKGTSIKSSLSKVPSLTKKASITKEVSDIATTAIALDSGSHVGKTGVITDDDIGGDVDITEVDHTSPFSESGEAVVSSLRKSLSGRSTLSNKLSRKTSSRAAIAPSLTPLPPGGLVEIAFSFDTTGSMRAALNEVKGRIKDIVQKLQSDVPGIRIAIFAHGDYCDKDNYIIKWIDFGATLPELHDFVNSCGDTGGGDGPECYELVLRRATEVLSWTPGSKRSLVMIGDHLPHEPGYKYGDFTNDINWRNECTKLKDMGVKVYGVAVKVNIPKKLKFYQELAKRTDGLMITLENFNLIFDLMMSICYREGGDELLSSYQDELKEKYGISKLSKNLSGMFDGLSSAAGKTKTGLFSGGIFGTPTAGGFGAPFGGGFVPPIGGLFGKPIGTGPFGTAGGGFVPPIGGLFGKPIGTGPFGTAGGLFKSPVTIPKKGKTNKTRILKTTKLGKKALTGKTSKTAAKGSKKEKDKRKREDNDSKREKNDRNLKRQNHSIVFRGHPETGNENAKLSTKDEWAKWLNGYVTKQIFARDFEDAGVYEFAVQPPNKKKKYPVTFSVVNGLPSAGKWCKQLVGRKHIREKLKQAIAQNAKVFVRRGKFKKRNKKFMEKVRKHLANSNYSFGCSKKNARVFKIKDFIIS</sequence>
<name>A0A8B6HHW3_MYTGA</name>
<dbReference type="OrthoDB" id="6129584at2759"/>
<feature type="compositionally biased region" description="Low complexity" evidence="1">
    <location>
        <begin position="508"/>
        <end position="520"/>
    </location>
</feature>
<feature type="domain" description="VWFA" evidence="2">
    <location>
        <begin position="177"/>
        <end position="364"/>
    </location>
</feature>
<protein>
    <recommendedName>
        <fullName evidence="2">VWFA domain-containing protein</fullName>
    </recommendedName>
</protein>
<dbReference type="Pfam" id="PF00092">
    <property type="entry name" value="VWA"/>
    <property type="match status" value="1"/>
</dbReference>
<feature type="compositionally biased region" description="Basic and acidic residues" evidence="1">
    <location>
        <begin position="522"/>
        <end position="545"/>
    </location>
</feature>
<organism evidence="3 4">
    <name type="scientific">Mytilus galloprovincialis</name>
    <name type="common">Mediterranean mussel</name>
    <dbReference type="NCBI Taxonomy" id="29158"/>
    <lineage>
        <taxon>Eukaryota</taxon>
        <taxon>Metazoa</taxon>
        <taxon>Spiralia</taxon>
        <taxon>Lophotrochozoa</taxon>
        <taxon>Mollusca</taxon>
        <taxon>Bivalvia</taxon>
        <taxon>Autobranchia</taxon>
        <taxon>Pteriomorphia</taxon>
        <taxon>Mytilida</taxon>
        <taxon>Mytiloidea</taxon>
        <taxon>Mytilidae</taxon>
        <taxon>Mytilinae</taxon>
        <taxon>Mytilus</taxon>
    </lineage>
</organism>
<gene>
    <name evidence="3" type="ORF">MGAL_10B016236</name>
</gene>
<feature type="compositionally biased region" description="Basic residues" evidence="1">
    <location>
        <begin position="490"/>
        <end position="507"/>
    </location>
</feature>
<feature type="region of interest" description="Disordered" evidence="1">
    <location>
        <begin position="488"/>
        <end position="550"/>
    </location>
</feature>
<dbReference type="EMBL" id="UYJE01010135">
    <property type="protein sequence ID" value="VDI80052.1"/>
    <property type="molecule type" value="Genomic_DNA"/>
</dbReference>
<evidence type="ECO:0000256" key="1">
    <source>
        <dbReference type="SAM" id="MobiDB-lite"/>
    </source>
</evidence>
<dbReference type="Proteomes" id="UP000596742">
    <property type="component" value="Unassembled WGS sequence"/>
</dbReference>
<dbReference type="InterPro" id="IPR036465">
    <property type="entry name" value="vWFA_dom_sf"/>
</dbReference>
<proteinExistence type="predicted"/>
<dbReference type="PANTHER" id="PTHR47824">
    <property type="entry name" value="UBIQUITIN-LIKE DOMAIN-CONTAINING PROTEIN"/>
    <property type="match status" value="1"/>
</dbReference>
<dbReference type="InterPro" id="IPR002035">
    <property type="entry name" value="VWF_A"/>
</dbReference>
<comment type="caution">
    <text evidence="3">The sequence shown here is derived from an EMBL/GenBank/DDBJ whole genome shotgun (WGS) entry which is preliminary data.</text>
</comment>
<keyword evidence="4" id="KW-1185">Reference proteome</keyword>
<dbReference type="PROSITE" id="PS50234">
    <property type="entry name" value="VWFA"/>
    <property type="match status" value="1"/>
</dbReference>
<evidence type="ECO:0000313" key="4">
    <source>
        <dbReference type="Proteomes" id="UP000596742"/>
    </source>
</evidence>
<dbReference type="PANTHER" id="PTHR47824:SF3">
    <property type="entry name" value="UBIQUITIN-LIKE DOMAIN-CONTAINING PROTEIN"/>
    <property type="match status" value="1"/>
</dbReference>
<evidence type="ECO:0000313" key="3">
    <source>
        <dbReference type="EMBL" id="VDI80052.1"/>
    </source>
</evidence>
<reference evidence="3" key="1">
    <citation type="submission" date="2018-11" db="EMBL/GenBank/DDBJ databases">
        <authorList>
            <person name="Alioto T."/>
            <person name="Alioto T."/>
        </authorList>
    </citation>
    <scope>NUCLEOTIDE SEQUENCE</scope>
</reference>
<evidence type="ECO:0000259" key="2">
    <source>
        <dbReference type="PROSITE" id="PS50234"/>
    </source>
</evidence>
<feature type="region of interest" description="Disordered" evidence="1">
    <location>
        <begin position="1"/>
        <end position="25"/>
    </location>
</feature>
<dbReference type="CDD" id="cd00198">
    <property type="entry name" value="vWFA"/>
    <property type="match status" value="1"/>
</dbReference>
<dbReference type="AlphaFoldDB" id="A0A8B6HHW3"/>
<dbReference type="Gene3D" id="3.40.50.410">
    <property type="entry name" value="von Willebrand factor, type A domain"/>
    <property type="match status" value="1"/>
</dbReference>
<accession>A0A8B6HHW3</accession>
<dbReference type="SUPFAM" id="SSF53300">
    <property type="entry name" value="vWA-like"/>
    <property type="match status" value="1"/>
</dbReference>